<dbReference type="PANTHER" id="PTHR40029">
    <property type="match status" value="1"/>
</dbReference>
<evidence type="ECO:0000256" key="8">
    <source>
        <dbReference type="ARBA" id="ARBA00048318"/>
    </source>
</evidence>
<dbReference type="EMBL" id="FMZA01000018">
    <property type="protein sequence ID" value="SDC83417.1"/>
    <property type="molecule type" value="Genomic_DNA"/>
</dbReference>
<keyword evidence="6" id="KW-0594">Phospholipid biosynthesis</keyword>
<dbReference type="GO" id="GO:0046474">
    <property type="term" value="P:glycerophospholipid biosynthetic process"/>
    <property type="evidence" value="ECO:0007669"/>
    <property type="project" value="TreeGrafter"/>
</dbReference>
<dbReference type="InterPro" id="IPR039074">
    <property type="entry name" value="GGGP/HepGP_synthase_I"/>
</dbReference>
<keyword evidence="7" id="KW-1208">Phospholipid metabolism</keyword>
<keyword evidence="10" id="KW-1185">Reference proteome</keyword>
<dbReference type="InterPro" id="IPR038597">
    <property type="entry name" value="GGGP/HepGP_synthase_sf"/>
</dbReference>
<dbReference type="RefSeq" id="WP_245662269.1">
    <property type="nucleotide sequence ID" value="NZ_FMZA01000018.1"/>
</dbReference>
<evidence type="ECO:0000256" key="7">
    <source>
        <dbReference type="ARBA" id="ARBA00023264"/>
    </source>
</evidence>
<evidence type="ECO:0000313" key="9">
    <source>
        <dbReference type="EMBL" id="SDC83417.1"/>
    </source>
</evidence>
<protein>
    <submittedName>
        <fullName evidence="9">Putative glycerol-1-phosphate prenyltransferase</fullName>
    </submittedName>
</protein>
<evidence type="ECO:0000256" key="3">
    <source>
        <dbReference type="ARBA" id="ARBA00022723"/>
    </source>
</evidence>
<dbReference type="Gene3D" id="3.20.20.390">
    <property type="entry name" value="FMN-linked oxidoreductases"/>
    <property type="match status" value="1"/>
</dbReference>
<evidence type="ECO:0000313" key="10">
    <source>
        <dbReference type="Proteomes" id="UP000199387"/>
    </source>
</evidence>
<dbReference type="AlphaFoldDB" id="A0A1G6PVJ4"/>
<organism evidence="9 10">
    <name type="scientific">Melghirimyces thermohalophilus</name>
    <dbReference type="NCBI Taxonomy" id="1236220"/>
    <lineage>
        <taxon>Bacteria</taxon>
        <taxon>Bacillati</taxon>
        <taxon>Bacillota</taxon>
        <taxon>Bacilli</taxon>
        <taxon>Bacillales</taxon>
        <taxon>Thermoactinomycetaceae</taxon>
        <taxon>Melghirimyces</taxon>
    </lineage>
</organism>
<name>A0A1G6PVJ4_9BACL</name>
<evidence type="ECO:0000256" key="6">
    <source>
        <dbReference type="ARBA" id="ARBA00023209"/>
    </source>
</evidence>
<dbReference type="NCBIfam" id="NF003199">
    <property type="entry name" value="PRK04169.1-3"/>
    <property type="match status" value="1"/>
</dbReference>
<keyword evidence="4" id="KW-0460">Magnesium</keyword>
<dbReference type="InterPro" id="IPR008205">
    <property type="entry name" value="GGGP_HepGP_synthase"/>
</dbReference>
<gene>
    <name evidence="9" type="ORF">SAMN04488112_11833</name>
</gene>
<dbReference type="PANTHER" id="PTHR40029:SF2">
    <property type="entry name" value="HEPTAPRENYLGLYCERYL PHOSPHATE SYNTHASE"/>
    <property type="match status" value="1"/>
</dbReference>
<proteinExistence type="predicted"/>
<evidence type="ECO:0000256" key="2">
    <source>
        <dbReference type="ARBA" id="ARBA00022679"/>
    </source>
</evidence>
<keyword evidence="5" id="KW-0443">Lipid metabolism</keyword>
<evidence type="ECO:0000256" key="1">
    <source>
        <dbReference type="ARBA" id="ARBA00022516"/>
    </source>
</evidence>
<dbReference type="NCBIfam" id="TIGR01768">
    <property type="entry name" value="GGGP-family"/>
    <property type="match status" value="1"/>
</dbReference>
<evidence type="ECO:0000256" key="4">
    <source>
        <dbReference type="ARBA" id="ARBA00022842"/>
    </source>
</evidence>
<sequence>MPDSFVVYNSAEREAGCGRGASMLEERMKHWRHAFKLDPNRALPDRALEEVCTSGTDAVIVGGTDGITYENSRRLIERISAYPVECVQEISDAEAVVPGVSGYLLPVVLNAGSVEWVLGAQQRAIKRYGDWIPWDMVAVLGYVVMNPASKVARRTGSQTRIDAEDVKAYARMAERMFRIPAVYVEYSGTYGDEKIVRAAREGTDRSHLFYGGGIAGETEARTMAKWADTVVVGNLVYRNVAAALETVHQAKEAKGGSE</sequence>
<accession>A0A1G6PVJ4</accession>
<dbReference type="Proteomes" id="UP000199387">
    <property type="component" value="Unassembled WGS sequence"/>
</dbReference>
<dbReference type="GO" id="GO:0046872">
    <property type="term" value="F:metal ion binding"/>
    <property type="evidence" value="ECO:0007669"/>
    <property type="project" value="UniProtKB-KW"/>
</dbReference>
<dbReference type="CDD" id="cd02812">
    <property type="entry name" value="PcrB_like"/>
    <property type="match status" value="1"/>
</dbReference>
<dbReference type="STRING" id="1236220.SAMN04488112_11833"/>
<comment type="catalytic activity">
    <reaction evidence="8">
        <text>sn-glycerol 1-phosphate + all-trans-heptaprenyl diphosphate = 3-heptaprenyl-sn-glycero-1-phosphate + diphosphate</text>
        <dbReference type="Rhea" id="RHEA:33495"/>
        <dbReference type="ChEBI" id="CHEBI:33019"/>
        <dbReference type="ChEBI" id="CHEBI:57685"/>
        <dbReference type="ChEBI" id="CHEBI:58206"/>
        <dbReference type="ChEBI" id="CHEBI:64781"/>
        <dbReference type="EC" id="2.5.1.n9"/>
    </reaction>
</comment>
<keyword evidence="1" id="KW-0444">Lipid biosynthesis</keyword>
<keyword evidence="2 9" id="KW-0808">Transferase</keyword>
<dbReference type="SUPFAM" id="SSF51395">
    <property type="entry name" value="FMN-linked oxidoreductases"/>
    <property type="match status" value="1"/>
</dbReference>
<dbReference type="GO" id="GO:0120536">
    <property type="term" value="F:heptaprenylglyceryl phosphate synthase activity"/>
    <property type="evidence" value="ECO:0007669"/>
    <property type="project" value="UniProtKB-ARBA"/>
</dbReference>
<evidence type="ECO:0000256" key="5">
    <source>
        <dbReference type="ARBA" id="ARBA00023098"/>
    </source>
</evidence>
<dbReference type="Pfam" id="PF01884">
    <property type="entry name" value="PcrB"/>
    <property type="match status" value="1"/>
</dbReference>
<reference evidence="9 10" key="1">
    <citation type="submission" date="2016-10" db="EMBL/GenBank/DDBJ databases">
        <authorList>
            <person name="de Groot N.N."/>
        </authorList>
    </citation>
    <scope>NUCLEOTIDE SEQUENCE [LARGE SCALE GENOMIC DNA]</scope>
    <source>
        <strain evidence="9 10">DSM 45514</strain>
    </source>
</reference>
<keyword evidence="3" id="KW-0479">Metal-binding</keyword>